<name>A0A1H6VBC5_9BURK</name>
<dbReference type="EMBL" id="FNYE01000005">
    <property type="protein sequence ID" value="SEI97940.1"/>
    <property type="molecule type" value="Genomic_DNA"/>
</dbReference>
<evidence type="ECO:0000313" key="1">
    <source>
        <dbReference type="EMBL" id="SEI97940.1"/>
    </source>
</evidence>
<evidence type="ECO:0000313" key="2">
    <source>
        <dbReference type="Proteomes" id="UP000198866"/>
    </source>
</evidence>
<dbReference type="InterPro" id="IPR016631">
    <property type="entry name" value="Regulatory_RpfE"/>
</dbReference>
<dbReference type="STRING" id="667676.SAMN05192539_1005272"/>
<evidence type="ECO:0008006" key="3">
    <source>
        <dbReference type="Google" id="ProtNLM"/>
    </source>
</evidence>
<protein>
    <recommendedName>
        <fullName evidence="3">Regulatory protein, RpfE type</fullName>
    </recommendedName>
</protein>
<keyword evidence="2" id="KW-1185">Reference proteome</keyword>
<organism evidence="1 2">
    <name type="scientific">Paraburkholderia diazotrophica</name>
    <dbReference type="NCBI Taxonomy" id="667676"/>
    <lineage>
        <taxon>Bacteria</taxon>
        <taxon>Pseudomonadati</taxon>
        <taxon>Pseudomonadota</taxon>
        <taxon>Betaproteobacteria</taxon>
        <taxon>Burkholderiales</taxon>
        <taxon>Burkholderiaceae</taxon>
        <taxon>Paraburkholderia</taxon>
    </lineage>
</organism>
<sequence length="420" mass="45564">MRGCVHGAGLCRVVPDSNATRPVAHSLRESYASTHKSPFPFPAIADRRGEVCHTMRSIMNANRLHLLLPFALPAAADASTALHSLDIPALDKLVARATLVERVIGEDFQRTLPHERWVARSFGAVPAGTAAADEAPLAPYMLLADGGDPGDATWACVQPVHVRIAHDHLVLIDPESLELTDDDARTLLGVARPLIEELGVRIEAPQPSRWYLSSDAFGTLAGASPLRASGRNIEIWLPHEAHTGERSRAWMKLQNEVQMAWFEHPVNEAREARGLPAVNSIWFHAQGAAQQVKSGFTRVLSDAAATRGLALAAKAAIDAPPASFDAWRANGANDSAAATLIELDPFSAPFVGQDWGRWNDAFATLERDWFAPALNALQAGQLAELGLTLCGDTGSVTLTITRGDLRKFWRRRLFASLFIE</sequence>
<dbReference type="Proteomes" id="UP000198866">
    <property type="component" value="Unassembled WGS sequence"/>
</dbReference>
<gene>
    <name evidence="1" type="ORF">SAMN05192539_1005272</name>
</gene>
<dbReference type="PIRSF" id="PIRSF015283">
    <property type="entry name" value="Regulatory_RpfE"/>
    <property type="match status" value="1"/>
</dbReference>
<accession>A0A1H6VBC5</accession>
<proteinExistence type="predicted"/>
<dbReference type="AlphaFoldDB" id="A0A1H6VBC5"/>
<reference evidence="2" key="1">
    <citation type="submission" date="2016-10" db="EMBL/GenBank/DDBJ databases">
        <authorList>
            <person name="Varghese N."/>
            <person name="Submissions S."/>
        </authorList>
    </citation>
    <scope>NUCLEOTIDE SEQUENCE [LARGE SCALE GENOMIC DNA]</scope>
    <source>
        <strain evidence="2">LMG 26031</strain>
    </source>
</reference>